<dbReference type="SUPFAM" id="SSF52266">
    <property type="entry name" value="SGNH hydrolase"/>
    <property type="match status" value="1"/>
</dbReference>
<dbReference type="PANTHER" id="PTHR30383">
    <property type="entry name" value="THIOESTERASE 1/PROTEASE 1/LYSOPHOSPHOLIPASE L1"/>
    <property type="match status" value="1"/>
</dbReference>
<dbReference type="GO" id="GO:0004622">
    <property type="term" value="F:phosphatidylcholine lysophospholipase activity"/>
    <property type="evidence" value="ECO:0007669"/>
    <property type="project" value="TreeGrafter"/>
</dbReference>
<dbReference type="PANTHER" id="PTHR30383:SF5">
    <property type="entry name" value="SGNH HYDROLASE-TYPE ESTERASE DOMAIN-CONTAINING PROTEIN"/>
    <property type="match status" value="1"/>
</dbReference>
<dbReference type="Pfam" id="PF13472">
    <property type="entry name" value="Lipase_GDSL_2"/>
    <property type="match status" value="1"/>
</dbReference>
<dbReference type="AlphaFoldDB" id="A0A7S0ZNM5"/>
<dbReference type="InterPro" id="IPR051532">
    <property type="entry name" value="Ester_Hydrolysis_Enzymes"/>
</dbReference>
<gene>
    <name evidence="2" type="ORF">NSCI0253_LOCUS1786</name>
</gene>
<dbReference type="InterPro" id="IPR013830">
    <property type="entry name" value="SGNH_hydro"/>
</dbReference>
<reference evidence="2" key="1">
    <citation type="submission" date="2021-01" db="EMBL/GenBank/DDBJ databases">
        <authorList>
            <person name="Corre E."/>
            <person name="Pelletier E."/>
            <person name="Niang G."/>
            <person name="Scheremetjew M."/>
            <person name="Finn R."/>
            <person name="Kale V."/>
            <person name="Holt S."/>
            <person name="Cochrane G."/>
            <person name="Meng A."/>
            <person name="Brown T."/>
            <person name="Cohen L."/>
        </authorList>
    </citation>
    <scope>NUCLEOTIDE SEQUENCE</scope>
</reference>
<evidence type="ECO:0000259" key="1">
    <source>
        <dbReference type="Pfam" id="PF13472"/>
    </source>
</evidence>
<protein>
    <recommendedName>
        <fullName evidence="1">SGNH hydrolase-type esterase domain-containing protein</fullName>
    </recommendedName>
</protein>
<dbReference type="Gene3D" id="3.40.50.1110">
    <property type="entry name" value="SGNH hydrolase"/>
    <property type="match status" value="1"/>
</dbReference>
<sequence>MAQASSCGSSDCVGLPCRMALPRILCYGDSNTAGFFHGGQEFHPYSKYLKQYLANSGLDAEVQHDGHSGLTAQELLQKVASGAIRDVCGKIGKGLQLHLEEQRWDLVIINLGTNDVGKGTAPRQALHYVKELHGVCHDRNVPTFAIGPPTIPSGPARTARDQLARMIQQYAGATKDVMAYEDLEKFVPRVPGNWDTDQLHMSPQGAHLFANGLCPTLLKFLSGGPSSKMAFKQGQAVHFFDGSRWILTQVAQVKNGGGITVVADPQTTITASELASKIRVHDALTVGEEVEYFSESKQEWMQCKVVEVKPDGAAKLDIKSDWFSLDAQESKIRHKAAQSTDDCGISITVPPLLAQAISQAVSAEFVVGQPVEYFSPTLGKWIPCKVLDVSSNGDVQTDVKPGGKWVTKSEHFTKLRAVKLNSKSGPYGVGDHVEYYSITQKQWYACTVLSVDAAGTVQVDAKPNCFVPPGEVADKIRPHQPEPPRTFILGDEVEYYSARLTKWMKCNVVQVNAHGEIRINLRPTYWIGIEEQHEKIRSPGKDEVGFLVGQAVEYYSVSLSKWLPAHITQVRPNGDLSVDVKPDAVLPKATLEGKIRLPKDSRIDVERDSWVVGDEVDFYVEDKLEWQKTKVIEVDEKGLVRLEINSYEQLSLAEQDKNMRLAREDFLWHN</sequence>
<accession>A0A7S0ZNM5</accession>
<feature type="domain" description="SGNH hydrolase-type esterase" evidence="1">
    <location>
        <begin position="26"/>
        <end position="206"/>
    </location>
</feature>
<organism evidence="2">
    <name type="scientific">Noctiluca scintillans</name>
    <name type="common">Sea sparkle</name>
    <name type="synonym">Red tide dinoflagellate</name>
    <dbReference type="NCBI Taxonomy" id="2966"/>
    <lineage>
        <taxon>Eukaryota</taxon>
        <taxon>Sar</taxon>
        <taxon>Alveolata</taxon>
        <taxon>Dinophyceae</taxon>
        <taxon>Noctilucales</taxon>
        <taxon>Noctilucaceae</taxon>
        <taxon>Noctiluca</taxon>
    </lineage>
</organism>
<evidence type="ECO:0000313" key="2">
    <source>
        <dbReference type="EMBL" id="CAD8827440.1"/>
    </source>
</evidence>
<name>A0A7S0ZNM5_NOCSC</name>
<dbReference type="InterPro" id="IPR036514">
    <property type="entry name" value="SGNH_hydro_sf"/>
</dbReference>
<proteinExistence type="predicted"/>
<dbReference type="EMBL" id="HBFQ01002631">
    <property type="protein sequence ID" value="CAD8827440.1"/>
    <property type="molecule type" value="Transcribed_RNA"/>
</dbReference>
<dbReference type="CDD" id="cd00229">
    <property type="entry name" value="SGNH_hydrolase"/>
    <property type="match status" value="1"/>
</dbReference>